<name>A0ABV4I0S4_9ACTN</name>
<evidence type="ECO:0008006" key="4">
    <source>
        <dbReference type="Google" id="ProtNLM"/>
    </source>
</evidence>
<feature type="transmembrane region" description="Helical" evidence="1">
    <location>
        <begin position="235"/>
        <end position="254"/>
    </location>
</feature>
<dbReference type="EMBL" id="JBGGTQ010000003">
    <property type="protein sequence ID" value="MEZ0492276.1"/>
    <property type="molecule type" value="Genomic_DNA"/>
</dbReference>
<proteinExistence type="predicted"/>
<organism evidence="2 3">
    <name type="scientific">Kineococcus mangrovi</name>
    <dbReference type="NCBI Taxonomy" id="1660183"/>
    <lineage>
        <taxon>Bacteria</taxon>
        <taxon>Bacillati</taxon>
        <taxon>Actinomycetota</taxon>
        <taxon>Actinomycetes</taxon>
        <taxon>Kineosporiales</taxon>
        <taxon>Kineosporiaceae</taxon>
        <taxon>Kineococcus</taxon>
    </lineage>
</organism>
<keyword evidence="1" id="KW-1133">Transmembrane helix</keyword>
<keyword evidence="1" id="KW-0472">Membrane</keyword>
<accession>A0ABV4I0S4</accession>
<keyword evidence="3" id="KW-1185">Reference proteome</keyword>
<evidence type="ECO:0000313" key="3">
    <source>
        <dbReference type="Proteomes" id="UP001566476"/>
    </source>
</evidence>
<feature type="transmembrane region" description="Helical" evidence="1">
    <location>
        <begin position="50"/>
        <end position="71"/>
    </location>
</feature>
<feature type="transmembrane region" description="Helical" evidence="1">
    <location>
        <begin position="184"/>
        <end position="202"/>
    </location>
</feature>
<dbReference type="Proteomes" id="UP001566476">
    <property type="component" value="Unassembled WGS sequence"/>
</dbReference>
<feature type="transmembrane region" description="Helical" evidence="1">
    <location>
        <begin position="21"/>
        <end position="38"/>
    </location>
</feature>
<evidence type="ECO:0000313" key="2">
    <source>
        <dbReference type="EMBL" id="MEZ0492276.1"/>
    </source>
</evidence>
<evidence type="ECO:0000256" key="1">
    <source>
        <dbReference type="SAM" id="Phobius"/>
    </source>
</evidence>
<comment type="caution">
    <text evidence="2">The sequence shown here is derived from an EMBL/GenBank/DDBJ whole genome shotgun (WGS) entry which is preliminary data.</text>
</comment>
<reference evidence="2 3" key="1">
    <citation type="submission" date="2024-07" db="EMBL/GenBank/DDBJ databases">
        <authorList>
            <person name="Thanompreechachai J."/>
            <person name="Duangmal K."/>
        </authorList>
    </citation>
    <scope>NUCLEOTIDE SEQUENCE [LARGE SCALE GENOMIC DNA]</scope>
    <source>
        <strain evidence="2 3">TBRC 1896</strain>
    </source>
</reference>
<dbReference type="RefSeq" id="WP_370718307.1">
    <property type="nucleotide sequence ID" value="NZ_JBGGTQ010000003.1"/>
</dbReference>
<keyword evidence="1" id="KW-0812">Transmembrane</keyword>
<sequence>MGGRRRWWGYTHPHSRAAVHLAFWVLLTGVVGALWWWSRGRHAPLRSAPVRVAQGVAAGLAVGLVLVGTTWRSVTDLGDAPVCSAPPGEEWESTADVGALTPSVLAQKVATWPETGLAMLYADARGLSVCRYAAADYYVGVVPVAVAGKRTTNFGDMVVSPRFPTVPAEAAALARHESRHRPQWAVATVLAGPAAFPLAYGVDDFFFPGARNHFERLAGLAEGGYEPEGTGPVLGAPQVVVLAALGAAVTAFAVRRARRRRRRRRRADPAGAG</sequence>
<gene>
    <name evidence="2" type="ORF">AB2L28_08490</name>
</gene>
<protein>
    <recommendedName>
        <fullName evidence="4">Peptidase</fullName>
    </recommendedName>
</protein>